<evidence type="ECO:0000313" key="3">
    <source>
        <dbReference type="Proteomes" id="UP000041254"/>
    </source>
</evidence>
<evidence type="ECO:0000313" key="2">
    <source>
        <dbReference type="EMBL" id="CEM34612.1"/>
    </source>
</evidence>
<proteinExistence type="predicted"/>
<accession>A0A0G4GV00</accession>
<organism evidence="2 3">
    <name type="scientific">Vitrella brassicaformis (strain CCMP3155)</name>
    <dbReference type="NCBI Taxonomy" id="1169540"/>
    <lineage>
        <taxon>Eukaryota</taxon>
        <taxon>Sar</taxon>
        <taxon>Alveolata</taxon>
        <taxon>Colpodellida</taxon>
        <taxon>Vitrellaceae</taxon>
        <taxon>Vitrella</taxon>
    </lineage>
</organism>
<dbReference type="EMBL" id="CDMY01000830">
    <property type="protein sequence ID" value="CEM34612.1"/>
    <property type="molecule type" value="Genomic_DNA"/>
</dbReference>
<dbReference type="AlphaFoldDB" id="A0A0G4GV00"/>
<name>A0A0G4GV00_VITBC</name>
<feature type="region of interest" description="Disordered" evidence="1">
    <location>
        <begin position="150"/>
        <end position="198"/>
    </location>
</feature>
<protein>
    <submittedName>
        <fullName evidence="2">Uncharacterized protein</fullName>
    </submittedName>
</protein>
<dbReference type="Proteomes" id="UP000041254">
    <property type="component" value="Unassembled WGS sequence"/>
</dbReference>
<keyword evidence="3" id="KW-1185">Reference proteome</keyword>
<dbReference type="VEuPathDB" id="CryptoDB:Vbra_427"/>
<feature type="compositionally biased region" description="Basic and acidic residues" evidence="1">
    <location>
        <begin position="176"/>
        <end position="198"/>
    </location>
</feature>
<gene>
    <name evidence="2" type="ORF">Vbra_427</name>
</gene>
<dbReference type="InParanoid" id="A0A0G4GV00"/>
<evidence type="ECO:0000256" key="1">
    <source>
        <dbReference type="SAM" id="MobiDB-lite"/>
    </source>
</evidence>
<sequence>MHNGACPSGMRPCSPTCRGNRYREGVALEQGEMILELGVAAGEIAPEDQWDPDEWDEMAKEVDRPAADDIRVQHTKKGHLTRQLKRQETMKASGESPQPVMLAALATAKRFCADHNQPAHQPTTKQSVVPRVVPPSREWLEQVGFIQTQRGVAPSLADSTAKGEREERKKEKRKREREEERRFEEAKKEETHPPRSHFDALLQKIAPVVASRPWWWPPIHPHSTLTATTPHHTNGRMDG</sequence>
<reference evidence="2 3" key="1">
    <citation type="submission" date="2014-11" db="EMBL/GenBank/DDBJ databases">
        <authorList>
            <person name="Zhu J."/>
            <person name="Qi W."/>
            <person name="Song R."/>
        </authorList>
    </citation>
    <scope>NUCLEOTIDE SEQUENCE [LARGE SCALE GENOMIC DNA]</scope>
</reference>